<dbReference type="SUPFAM" id="SSF55469">
    <property type="entry name" value="FMN-dependent nitroreductase-like"/>
    <property type="match status" value="1"/>
</dbReference>
<dbReference type="RefSeq" id="WP_188893919.1">
    <property type="nucleotide sequence ID" value="NZ_BMMZ01000002.1"/>
</dbReference>
<evidence type="ECO:0000313" key="1">
    <source>
        <dbReference type="EMBL" id="GGL52241.1"/>
    </source>
</evidence>
<name>A0A917S207_9ACTN</name>
<dbReference type="AlphaFoldDB" id="A0A917S207"/>
<reference evidence="1" key="1">
    <citation type="journal article" date="2014" name="Int. J. Syst. Evol. Microbiol.">
        <title>Complete genome sequence of Corynebacterium casei LMG S-19264T (=DSM 44701T), isolated from a smear-ripened cheese.</title>
        <authorList>
            <consortium name="US DOE Joint Genome Institute (JGI-PGF)"/>
            <person name="Walter F."/>
            <person name="Albersmeier A."/>
            <person name="Kalinowski J."/>
            <person name="Ruckert C."/>
        </authorList>
    </citation>
    <scope>NUCLEOTIDE SEQUENCE</scope>
    <source>
        <strain evidence="1">CGMCC 4.7306</strain>
    </source>
</reference>
<dbReference type="Gene3D" id="3.40.109.10">
    <property type="entry name" value="NADH Oxidase"/>
    <property type="match status" value="1"/>
</dbReference>
<comment type="caution">
    <text evidence="1">The sequence shown here is derived from an EMBL/GenBank/DDBJ whole genome shotgun (WGS) entry which is preliminary data.</text>
</comment>
<dbReference type="PANTHER" id="PTHR23026:SF123">
    <property type="entry name" value="NAD(P)H NITROREDUCTASE RV3131-RELATED"/>
    <property type="match status" value="1"/>
</dbReference>
<reference evidence="1" key="2">
    <citation type="submission" date="2020-09" db="EMBL/GenBank/DDBJ databases">
        <authorList>
            <person name="Sun Q."/>
            <person name="Zhou Y."/>
        </authorList>
    </citation>
    <scope>NUCLEOTIDE SEQUENCE</scope>
    <source>
        <strain evidence="1">CGMCC 4.7306</strain>
    </source>
</reference>
<dbReference type="EMBL" id="BMMZ01000002">
    <property type="protein sequence ID" value="GGL52241.1"/>
    <property type="molecule type" value="Genomic_DNA"/>
</dbReference>
<dbReference type="InterPro" id="IPR000415">
    <property type="entry name" value="Nitroreductase-like"/>
</dbReference>
<dbReference type="PANTHER" id="PTHR23026">
    <property type="entry name" value="NADPH NITROREDUCTASE"/>
    <property type="match status" value="1"/>
</dbReference>
<gene>
    <name evidence="1" type="ORF">GCM10011575_08140</name>
</gene>
<organism evidence="1 2">
    <name type="scientific">Microlunatus endophyticus</name>
    <dbReference type="NCBI Taxonomy" id="1716077"/>
    <lineage>
        <taxon>Bacteria</taxon>
        <taxon>Bacillati</taxon>
        <taxon>Actinomycetota</taxon>
        <taxon>Actinomycetes</taxon>
        <taxon>Propionibacteriales</taxon>
        <taxon>Propionibacteriaceae</taxon>
        <taxon>Microlunatus</taxon>
    </lineage>
</organism>
<protein>
    <submittedName>
        <fullName evidence="1">NAD(P)H nitroreductase</fullName>
    </submittedName>
</protein>
<accession>A0A917S207</accession>
<sequence length="302" mass="32378">MTSLDPVRTADAFRRAAVRATLAPSVYNTQPWRLRLGPSRLRLYPDRARQLSVHDPAGRQLVISCGCALFNARASLAADGVSITVDRFPAGVGAGLACAEIATGGGPVVDDGTMALLDKAAESRRTNTRPFTADPVPDDVLEQAREAAGLEGATLLQLSGVDALFAASQVRQALTVMQLDPAYRAELRAWRADPEPEGAAGEDSMARDPGAERWALLVTEHDQPGDWLRAGEALERVLLEIARSGYAVGLSSQIAEVPSVRTRVRRVLHMDGFPHVLLRIGVAPASPATRRRRLGELITPEA</sequence>
<proteinExistence type="predicted"/>
<dbReference type="GO" id="GO:0016491">
    <property type="term" value="F:oxidoreductase activity"/>
    <property type="evidence" value="ECO:0007669"/>
    <property type="project" value="InterPro"/>
</dbReference>
<dbReference type="InterPro" id="IPR050627">
    <property type="entry name" value="Nitroreductase/BluB"/>
</dbReference>
<dbReference type="Proteomes" id="UP000613840">
    <property type="component" value="Unassembled WGS sequence"/>
</dbReference>
<keyword evidence="2" id="KW-1185">Reference proteome</keyword>
<evidence type="ECO:0000313" key="2">
    <source>
        <dbReference type="Proteomes" id="UP000613840"/>
    </source>
</evidence>